<proteinExistence type="predicted"/>
<accession>A0ABM5QNL4</accession>
<dbReference type="EMBL" id="CP008944">
    <property type="protein sequence ID" value="AIG64337.1"/>
    <property type="molecule type" value="Genomic_DNA"/>
</dbReference>
<dbReference type="SUPFAM" id="SSF52540">
    <property type="entry name" value="P-loop containing nucleoside triphosphate hydrolases"/>
    <property type="match status" value="2"/>
</dbReference>
<dbReference type="Gene3D" id="3.40.50.300">
    <property type="entry name" value="P-loop containing nucleotide triphosphate hydrolases"/>
    <property type="match status" value="1"/>
</dbReference>
<dbReference type="InterPro" id="IPR001650">
    <property type="entry name" value="Helicase_C-like"/>
</dbReference>
<evidence type="ECO:0000259" key="3">
    <source>
        <dbReference type="PROSITE" id="PS51192"/>
    </source>
</evidence>
<evidence type="ECO:0000256" key="2">
    <source>
        <dbReference type="SAM" id="Coils"/>
    </source>
</evidence>
<dbReference type="InterPro" id="IPR050496">
    <property type="entry name" value="SNF2_RAD54_helicase_repair"/>
</dbReference>
<dbReference type="PANTHER" id="PTHR45629">
    <property type="entry name" value="SNF2/RAD54 FAMILY MEMBER"/>
    <property type="match status" value="1"/>
</dbReference>
<dbReference type="PROSITE" id="PS51192">
    <property type="entry name" value="HELICASE_ATP_BIND_1"/>
    <property type="match status" value="1"/>
</dbReference>
<protein>
    <submittedName>
        <fullName evidence="5">ATP-dependent helicase</fullName>
    </submittedName>
</protein>
<dbReference type="CDD" id="cd18793">
    <property type="entry name" value="SF2_C_SNF"/>
    <property type="match status" value="1"/>
</dbReference>
<dbReference type="InterPro" id="IPR038718">
    <property type="entry name" value="SNF2-like_sf"/>
</dbReference>
<dbReference type="Pfam" id="PF00271">
    <property type="entry name" value="Helicase_C"/>
    <property type="match status" value="1"/>
</dbReference>
<keyword evidence="2" id="KW-0175">Coiled coil</keyword>
<dbReference type="CDD" id="cd18012">
    <property type="entry name" value="DEXQc_arch_SWI2_SNF2"/>
    <property type="match status" value="1"/>
</dbReference>
<dbReference type="Pfam" id="PF12419">
    <property type="entry name" value="DUF3670"/>
    <property type="match status" value="1"/>
</dbReference>
<evidence type="ECO:0000259" key="4">
    <source>
        <dbReference type="PROSITE" id="PS51194"/>
    </source>
</evidence>
<dbReference type="PANTHER" id="PTHR45629:SF7">
    <property type="entry name" value="DNA EXCISION REPAIR PROTEIN ERCC-6-RELATED"/>
    <property type="match status" value="1"/>
</dbReference>
<keyword evidence="5" id="KW-0347">Helicase</keyword>
<gene>
    <name evidence="5" type="ORF">CATYP_06660</name>
</gene>
<dbReference type="InterPro" id="IPR014001">
    <property type="entry name" value="Helicase_ATP-bd"/>
</dbReference>
<feature type="domain" description="Helicase C-terminal" evidence="4">
    <location>
        <begin position="871"/>
        <end position="1035"/>
    </location>
</feature>
<dbReference type="Pfam" id="PF00176">
    <property type="entry name" value="SNF2-rel_dom"/>
    <property type="match status" value="1"/>
</dbReference>
<reference evidence="5 6" key="1">
    <citation type="submission" date="2014-07" db="EMBL/GenBank/DDBJ databases">
        <title>Complete genome sequence of Corynebacterium atypicum DSM 44849: identifiction of the mycolic acid biosynthesis genes.</title>
        <authorList>
            <person name="Tippelt A."/>
            <person name="Mollmann S."/>
            <person name="Albersmeier A."/>
            <person name="Jaenicke S."/>
            <person name="Ruckert C."/>
            <person name="Tauch A."/>
        </authorList>
    </citation>
    <scope>NUCLEOTIDE SEQUENCE [LARGE SCALE GENOMIC DNA]</scope>
    <source>
        <strain evidence="5 6">R2070</strain>
    </source>
</reference>
<keyword evidence="1" id="KW-0378">Hydrolase</keyword>
<keyword evidence="5" id="KW-0547">Nucleotide-binding</keyword>
<organism evidence="5 6">
    <name type="scientific">Corynebacterium atypicum</name>
    <dbReference type="NCBI Taxonomy" id="191610"/>
    <lineage>
        <taxon>Bacteria</taxon>
        <taxon>Bacillati</taxon>
        <taxon>Actinomycetota</taxon>
        <taxon>Actinomycetes</taxon>
        <taxon>Mycobacteriales</taxon>
        <taxon>Corynebacteriaceae</taxon>
        <taxon>Corynebacterium</taxon>
    </lineage>
</organism>
<keyword evidence="6" id="KW-1185">Reference proteome</keyword>
<dbReference type="Proteomes" id="UP000028504">
    <property type="component" value="Chromosome"/>
</dbReference>
<evidence type="ECO:0000313" key="6">
    <source>
        <dbReference type="Proteomes" id="UP000028504"/>
    </source>
</evidence>
<keyword evidence="5" id="KW-0067">ATP-binding</keyword>
<dbReference type="InterPro" id="IPR049730">
    <property type="entry name" value="SNF2/RAD54-like_C"/>
</dbReference>
<dbReference type="SMART" id="SM00487">
    <property type="entry name" value="DEXDc"/>
    <property type="match status" value="1"/>
</dbReference>
<dbReference type="RefSeq" id="WP_038605922.1">
    <property type="nucleotide sequence ID" value="NZ_CP008944.1"/>
</dbReference>
<feature type="coiled-coil region" evidence="2">
    <location>
        <begin position="455"/>
        <end position="507"/>
    </location>
</feature>
<sequence length="1042" mass="115086">MAKFLLHGLWVQHSGLHLWLEQVAGHRIVLPDAVAPGTLPAAAEQLVSAASFRHRLRTTLRTPKGREVALTIPTAAFGPAEVMTVLAQLSFLDEPGPAATTAQRAAIGADLMWLIRMYRGLSRFVRAGRVVLKLSYEDNEWYPQWQLSQGLEERGWVAAMAAAAPGVLVVNNRNLSEDIAETWPHWIATDALSDLPSPKGVERRHEFTRALLGSEPLRRGGVGLLNRLNEWKESIAAVDIQLVAIVEQPDESDTDQLDPESALWPVRIQVRSAASAPQPVRSDRIDRGSMELARQRYAQACSVSSLIDAARYGRDAARAVPVPAGLFTEAPGQERVGDWDVYLTSEQIVDFVTTDAPRLREHGVNVMLPRAWTVFEAHAKLETAPVPAEPGSSTRPRVGMNQLMEFNWRLSLGDDELNDAEMRELIDSKSGLVKLRGQWVMADRASVRKITDYMQQLSERSARRAKERLAELNRQVDAAKALGQEDWRELAARRDEYREKVARLEAEEAGELTVGELRELALESAAEQPVEIGSPDWYSGLIGGAAALTAPAPQRVALPDTVHADLREYQRRGVDWLYWMSRNNLGAVLADDMGLGKTLQLLALVAVERARDEASGPTLVVAPTSVVSNWAAEAAHFVPDFEVAVHHGSGRLTGEEFLRRARTADLVITSYGVATRDCVLLGGVDWDHVVLDEAQHVKNPSTRSSRAVRAIPTRHRIALTGTPMENHLAEMRSILDFTNPGVLGNASFFRNHFAKPIERDHDEGLAGQLRRLSAPFILRRLKTDPAVVDDLPEKNEHVVTVRMTSEQAALYQAYVEDVQRRITSSEGMARRGLILASLTRIKQICNHPAHFLGDGSAVTRGGRHRSGKVAQLVSLLDAAVAGEERVLIFTQYRAFGQLLQPYLSERFGEDIPFLHGGVSRATRAKMVDRFQSPDGPPAMLLSLKAGGTGLNLTAASVVIHMDRWWNPAVENQATDRAYRIGQRKDVTVYKMITAGTLEESIQDILDGKSQLAGAVIGQGEGWITELDPEQLAELMSYRSVEY</sequence>
<evidence type="ECO:0000313" key="5">
    <source>
        <dbReference type="EMBL" id="AIG64337.1"/>
    </source>
</evidence>
<dbReference type="InterPro" id="IPR022138">
    <property type="entry name" value="DUF3670"/>
</dbReference>
<name>A0ABM5QNL4_9CORY</name>
<dbReference type="PROSITE" id="PS51194">
    <property type="entry name" value="HELICASE_CTER"/>
    <property type="match status" value="1"/>
</dbReference>
<evidence type="ECO:0000256" key="1">
    <source>
        <dbReference type="ARBA" id="ARBA00022801"/>
    </source>
</evidence>
<dbReference type="Gene3D" id="3.40.50.10810">
    <property type="entry name" value="Tandem AAA-ATPase domain"/>
    <property type="match status" value="1"/>
</dbReference>
<dbReference type="InterPro" id="IPR027417">
    <property type="entry name" value="P-loop_NTPase"/>
</dbReference>
<feature type="domain" description="Helicase ATP-binding" evidence="3">
    <location>
        <begin position="578"/>
        <end position="741"/>
    </location>
</feature>
<dbReference type="SMART" id="SM00490">
    <property type="entry name" value="HELICc"/>
    <property type="match status" value="1"/>
</dbReference>
<dbReference type="GO" id="GO:0004386">
    <property type="term" value="F:helicase activity"/>
    <property type="evidence" value="ECO:0007669"/>
    <property type="project" value="UniProtKB-KW"/>
</dbReference>
<dbReference type="InterPro" id="IPR000330">
    <property type="entry name" value="SNF2_N"/>
</dbReference>